<keyword evidence="5" id="KW-0503">Monooxygenase</keyword>
<keyword evidence="6" id="KW-0223">Dioxygenase</keyword>
<name>A0ABR5F3A3_9ACTN</name>
<dbReference type="PANTHER" id="PTHR42747:SF4">
    <property type="entry name" value="BLR1330 PROTEIN"/>
    <property type="match status" value="1"/>
</dbReference>
<proteinExistence type="inferred from homology"/>
<evidence type="ECO:0000256" key="4">
    <source>
        <dbReference type="ARBA" id="ARBA00023002"/>
    </source>
</evidence>
<keyword evidence="4" id="KW-0560">Oxidoreductase</keyword>
<keyword evidence="2" id="KW-0285">Flavoprotein</keyword>
<dbReference type="CDD" id="cd04730">
    <property type="entry name" value="NPD_like"/>
    <property type="match status" value="1"/>
</dbReference>
<keyword evidence="7" id="KW-1185">Reference proteome</keyword>
<dbReference type="PANTHER" id="PTHR42747">
    <property type="entry name" value="NITRONATE MONOOXYGENASE-RELATED"/>
    <property type="match status" value="1"/>
</dbReference>
<accession>A0ABR5F3A3</accession>
<evidence type="ECO:0000256" key="2">
    <source>
        <dbReference type="ARBA" id="ARBA00022630"/>
    </source>
</evidence>
<dbReference type="Pfam" id="PF03060">
    <property type="entry name" value="NMO"/>
    <property type="match status" value="1"/>
</dbReference>
<dbReference type="InterPro" id="IPR013785">
    <property type="entry name" value="Aldolase_TIM"/>
</dbReference>
<gene>
    <name evidence="6" type="ORF">FrCorBMG51_13165</name>
</gene>
<comment type="similarity">
    <text evidence="1">Belongs to the nitronate monooxygenase family. NMO class I subfamily.</text>
</comment>
<evidence type="ECO:0000256" key="5">
    <source>
        <dbReference type="ARBA" id="ARBA00023033"/>
    </source>
</evidence>
<dbReference type="InterPro" id="IPR004136">
    <property type="entry name" value="NMO"/>
</dbReference>
<dbReference type="EMBL" id="JWIO01000018">
    <property type="protein sequence ID" value="KLL11199.1"/>
    <property type="molecule type" value="Genomic_DNA"/>
</dbReference>
<evidence type="ECO:0000313" key="6">
    <source>
        <dbReference type="EMBL" id="KLL11199.1"/>
    </source>
</evidence>
<keyword evidence="3" id="KW-0288">FMN</keyword>
<reference evidence="6 7" key="1">
    <citation type="submission" date="2014-12" db="EMBL/GenBank/DDBJ databases">
        <title>Frankia sp. BMG5.1 draft genome.</title>
        <authorList>
            <person name="Gtari M."/>
            <person name="Ghodhbane-Gtari F."/>
            <person name="Nouioui I."/>
            <person name="Ktari A."/>
            <person name="Hezbri K."/>
            <person name="Mimouni W."/>
            <person name="Sbissi I."/>
            <person name="Ayari A."/>
            <person name="Yamanaka T."/>
            <person name="Normand P."/>
            <person name="Tisa L.S."/>
            <person name="Boudabous A."/>
        </authorList>
    </citation>
    <scope>NUCLEOTIDE SEQUENCE [LARGE SCALE GENOMIC DNA]</scope>
    <source>
        <strain evidence="6 7">BMG5.1</strain>
    </source>
</reference>
<dbReference type="GO" id="GO:0051213">
    <property type="term" value="F:dioxygenase activity"/>
    <property type="evidence" value="ECO:0007669"/>
    <property type="project" value="UniProtKB-KW"/>
</dbReference>
<evidence type="ECO:0000313" key="7">
    <source>
        <dbReference type="Proteomes" id="UP000035425"/>
    </source>
</evidence>
<organism evidence="6 7">
    <name type="scientific">Protofrankia coriariae</name>
    <dbReference type="NCBI Taxonomy" id="1562887"/>
    <lineage>
        <taxon>Bacteria</taxon>
        <taxon>Bacillati</taxon>
        <taxon>Actinomycetota</taxon>
        <taxon>Actinomycetes</taxon>
        <taxon>Frankiales</taxon>
        <taxon>Frankiaceae</taxon>
        <taxon>Protofrankia</taxon>
    </lineage>
</organism>
<dbReference type="RefSeq" id="WP_076843155.1">
    <property type="nucleotide sequence ID" value="NZ_JWIO01000018.1"/>
</dbReference>
<comment type="caution">
    <text evidence="6">The sequence shown here is derived from an EMBL/GenBank/DDBJ whole genome shotgun (WGS) entry which is preliminary data.</text>
</comment>
<sequence length="325" mass="33692">MTLPHAWHQRLRLPAVAAPMTDVSGPDLVIAAAVNGIIGTFPTHNAKSADELEEWLSRITAATGPPGSAQAAPVGANLVVHRSNTRLASDLDSLLRHRLEIVITSVGSPAAVVGPLHDAGILVLADVASIRHAHKAIEAGVDGLVLLSAGAGGQTGWANPISFVRALRDDYDGILVLAGGISDGYGVLAARAAGADLAYLGTRFIATTESLASDAYRQAVVEATLDDIAASVQVSGLPANVLRSWLEAQDITPTPPAGGAGDASPGFAQDRLLAQQNVWAAGHSVSGIDEVLDIPKLAERLAREYQQAQDLLLPAAANGISRRWR</sequence>
<evidence type="ECO:0000256" key="1">
    <source>
        <dbReference type="ARBA" id="ARBA00009881"/>
    </source>
</evidence>
<dbReference type="Gene3D" id="3.20.20.70">
    <property type="entry name" value="Aldolase class I"/>
    <property type="match status" value="1"/>
</dbReference>
<dbReference type="SUPFAM" id="SSF51412">
    <property type="entry name" value="Inosine monophosphate dehydrogenase (IMPDH)"/>
    <property type="match status" value="1"/>
</dbReference>
<evidence type="ECO:0000256" key="3">
    <source>
        <dbReference type="ARBA" id="ARBA00022643"/>
    </source>
</evidence>
<protein>
    <submittedName>
        <fullName evidence="6">2-nitropropane dioxygenase</fullName>
    </submittedName>
</protein>
<dbReference type="Proteomes" id="UP000035425">
    <property type="component" value="Unassembled WGS sequence"/>
</dbReference>